<dbReference type="Proteomes" id="UP001163603">
    <property type="component" value="Chromosome 10"/>
</dbReference>
<comment type="caution">
    <text evidence="1">The sequence shown here is derived from an EMBL/GenBank/DDBJ whole genome shotgun (WGS) entry which is preliminary data.</text>
</comment>
<evidence type="ECO:0000313" key="1">
    <source>
        <dbReference type="EMBL" id="KAJ0025581.1"/>
    </source>
</evidence>
<organism evidence="1 2">
    <name type="scientific">Pistacia integerrima</name>
    <dbReference type="NCBI Taxonomy" id="434235"/>
    <lineage>
        <taxon>Eukaryota</taxon>
        <taxon>Viridiplantae</taxon>
        <taxon>Streptophyta</taxon>
        <taxon>Embryophyta</taxon>
        <taxon>Tracheophyta</taxon>
        <taxon>Spermatophyta</taxon>
        <taxon>Magnoliopsida</taxon>
        <taxon>eudicotyledons</taxon>
        <taxon>Gunneridae</taxon>
        <taxon>Pentapetalae</taxon>
        <taxon>rosids</taxon>
        <taxon>malvids</taxon>
        <taxon>Sapindales</taxon>
        <taxon>Anacardiaceae</taxon>
        <taxon>Pistacia</taxon>
    </lineage>
</organism>
<protein>
    <submittedName>
        <fullName evidence="1">Uncharacterized protein</fullName>
    </submittedName>
</protein>
<sequence length="785" mass="88367">MEGSDDFESFSLIEAPSSPVPERKLKRLKKAKTLVDNSPKFEALNFNKSNIQDSEQEKLQTLDLETSTGQDEFETLDSKISNIHCVKEGELETLDLEKSTSQDLEESNSGSQSGSEVFEDENGLDSGADSLSMQEDVSGAKRTLKFDSVSEEFDGRSQDQFDVMEMEKEKESEGMREDDCEKKRLHSDAFGHKKDKKKRVKSVGDDEKPKSTVVLKRTAKERREQLKQLRAESQRLLRETRDAAFKSVPLVQKPISSVLEKIRQRKLEASKKILREVGVKAGFEIAHNEDRGDEKSPRAVSEKAIPHPADVESSLGVFFTEACNSTAHPSSHEIIPPQMAVDEEPKQAFRAPIDDTQDLFADSQISGSKDELPDEKPNSPLEEVLAPSLLALNLKLDSVLSEDVSEEEDNDKENIDPSLEKLDGLSLSPNGDPVKAFVDDEAEEEDDSDNDLLRFQDNDEDEDIDDVEELKDMIATEYKEKPIDTERRNELHQKWLEQQDEAGTEKLLQRFKCGSKEIEKTLLEEEEEKEEESEEDNDEFGNEDTEDVAPANVVRMNLRKVKEMIPQMFTDKDDAYISSDDEETEKSIVKQCLFEKSEEQASFLSPAEDKDSKEVFSLIKKLNIVPDSRRRVKASALSEMLLIGHKAVSSKPSFLGRGASHSLPLPKKHGSSMMRSFIFERDDSNSKSTISVSEGSSETIQRENQPTKTASTRLYNSQIKSSTQNTKAAAQTKSGTALFEILRRSSLQSSQCTRDSVANYTESVLATFRLQKPIKKEPNMSTRTL</sequence>
<name>A0ACC0XVR1_9ROSI</name>
<accession>A0ACC0XVR1</accession>
<gene>
    <name evidence="1" type="ORF">Pint_08930</name>
</gene>
<proteinExistence type="predicted"/>
<reference evidence="2" key="1">
    <citation type="journal article" date="2023" name="G3 (Bethesda)">
        <title>Genome assembly and association tests identify interacting loci associated with vigor, precocity, and sex in interspecific pistachio rootstocks.</title>
        <authorList>
            <person name="Palmer W."/>
            <person name="Jacygrad E."/>
            <person name="Sagayaradj S."/>
            <person name="Cavanaugh K."/>
            <person name="Han R."/>
            <person name="Bertier L."/>
            <person name="Beede B."/>
            <person name="Kafkas S."/>
            <person name="Golino D."/>
            <person name="Preece J."/>
            <person name="Michelmore R."/>
        </authorList>
    </citation>
    <scope>NUCLEOTIDE SEQUENCE [LARGE SCALE GENOMIC DNA]</scope>
</reference>
<dbReference type="EMBL" id="CM047745">
    <property type="protein sequence ID" value="KAJ0025581.1"/>
    <property type="molecule type" value="Genomic_DNA"/>
</dbReference>
<evidence type="ECO:0000313" key="2">
    <source>
        <dbReference type="Proteomes" id="UP001163603"/>
    </source>
</evidence>
<keyword evidence="2" id="KW-1185">Reference proteome</keyword>